<dbReference type="AlphaFoldDB" id="A0A6G1BQD7"/>
<comment type="caution">
    <text evidence="2">The sequence shown here is derived from an EMBL/GenBank/DDBJ whole genome shotgun (WGS) entry which is preliminary data.</text>
</comment>
<organism evidence="2 3">
    <name type="scientific">Oryza meyeriana var. granulata</name>
    <dbReference type="NCBI Taxonomy" id="110450"/>
    <lineage>
        <taxon>Eukaryota</taxon>
        <taxon>Viridiplantae</taxon>
        <taxon>Streptophyta</taxon>
        <taxon>Embryophyta</taxon>
        <taxon>Tracheophyta</taxon>
        <taxon>Spermatophyta</taxon>
        <taxon>Magnoliopsida</taxon>
        <taxon>Liliopsida</taxon>
        <taxon>Poales</taxon>
        <taxon>Poaceae</taxon>
        <taxon>BOP clade</taxon>
        <taxon>Oryzoideae</taxon>
        <taxon>Oryzeae</taxon>
        <taxon>Oryzinae</taxon>
        <taxon>Oryza</taxon>
        <taxon>Oryza meyeriana</taxon>
    </lineage>
</organism>
<dbReference type="EMBL" id="SPHZ02000012">
    <property type="protein sequence ID" value="KAF0890180.1"/>
    <property type="molecule type" value="Genomic_DNA"/>
</dbReference>
<sequence length="87" mass="9733">MRCRSEFWPCRLFPSRPEHSFSTCVVDRYGLCCSESGEDDTGSEGVGARGLVSSVMGHVLFVSLFLRNPSSPVMPLQIRRWHEGTVV</sequence>
<proteinExistence type="predicted"/>
<protein>
    <submittedName>
        <fullName evidence="2">Uncharacterized protein</fullName>
    </submittedName>
</protein>
<dbReference type="Proteomes" id="UP000479710">
    <property type="component" value="Unassembled WGS sequence"/>
</dbReference>
<dbReference type="EMBL" id="SPHZ02000012">
    <property type="protein sequence ID" value="KAF0889686.1"/>
    <property type="molecule type" value="Genomic_DNA"/>
</dbReference>
<reference evidence="2 3" key="1">
    <citation type="submission" date="2019-11" db="EMBL/GenBank/DDBJ databases">
        <title>Whole genome sequence of Oryza granulata.</title>
        <authorList>
            <person name="Li W."/>
        </authorList>
    </citation>
    <scope>NUCLEOTIDE SEQUENCE [LARGE SCALE GENOMIC DNA]</scope>
    <source>
        <strain evidence="3">cv. Menghai</strain>
        <tissue evidence="2">Leaf</tissue>
    </source>
</reference>
<evidence type="ECO:0000313" key="2">
    <source>
        <dbReference type="EMBL" id="KAF0890180.1"/>
    </source>
</evidence>
<accession>A0A6G1BQD7</accession>
<keyword evidence="3" id="KW-1185">Reference proteome</keyword>
<evidence type="ECO:0000313" key="1">
    <source>
        <dbReference type="EMBL" id="KAF0889686.1"/>
    </source>
</evidence>
<evidence type="ECO:0000313" key="3">
    <source>
        <dbReference type="Proteomes" id="UP000479710"/>
    </source>
</evidence>
<gene>
    <name evidence="1" type="ORF">E2562_030164</name>
    <name evidence="2" type="ORF">E2562_038535</name>
</gene>
<name>A0A6G1BQD7_9ORYZ</name>